<comment type="caution">
    <text evidence="1">The sequence shown here is derived from an EMBL/GenBank/DDBJ whole genome shotgun (WGS) entry which is preliminary data.</text>
</comment>
<proteinExistence type="predicted"/>
<protein>
    <submittedName>
        <fullName evidence="1">Uncharacterized protein</fullName>
    </submittedName>
</protein>
<dbReference type="AlphaFoldDB" id="A0A420UVH2"/>
<name>A0A420UVH2_9ACTN</name>
<organism evidence="1 2">
    <name type="scientific">Streptomyces xinghaiensis</name>
    <dbReference type="NCBI Taxonomy" id="1038928"/>
    <lineage>
        <taxon>Bacteria</taxon>
        <taxon>Bacillati</taxon>
        <taxon>Actinomycetota</taxon>
        <taxon>Actinomycetes</taxon>
        <taxon>Kitasatosporales</taxon>
        <taxon>Streptomycetaceae</taxon>
        <taxon>Streptomyces</taxon>
    </lineage>
</organism>
<accession>A0A420UVH2</accession>
<dbReference type="EMBL" id="JNAD02000018">
    <property type="protein sequence ID" value="RKM91301.1"/>
    <property type="molecule type" value="Genomic_DNA"/>
</dbReference>
<gene>
    <name evidence="1" type="ORF">SFRA_029835</name>
</gene>
<evidence type="ECO:0000313" key="2">
    <source>
        <dbReference type="Proteomes" id="UP000028058"/>
    </source>
</evidence>
<reference evidence="1 2" key="1">
    <citation type="journal article" date="2014" name="Genome Announc.">
        <title>Draft Genome Sequence of Streptomyces fradiae ATCC 19609, a Strain Highly Sensitive to Antibiotics.</title>
        <authorList>
            <person name="Bekker O.B."/>
            <person name="Klimina K.M."/>
            <person name="Vatlin A.A."/>
            <person name="Zakharevich N.V."/>
            <person name="Kasianov A.S."/>
            <person name="Danilenko V.N."/>
        </authorList>
    </citation>
    <scope>NUCLEOTIDE SEQUENCE [LARGE SCALE GENOMIC DNA]</scope>
    <source>
        <strain evidence="1 2">ATCC 19609</strain>
    </source>
</reference>
<dbReference type="Proteomes" id="UP000028058">
    <property type="component" value="Unassembled WGS sequence"/>
</dbReference>
<keyword evidence="2" id="KW-1185">Reference proteome</keyword>
<dbReference type="RefSeq" id="WP_043473919.1">
    <property type="nucleotide sequence ID" value="NZ_CP134822.1"/>
</dbReference>
<evidence type="ECO:0000313" key="1">
    <source>
        <dbReference type="EMBL" id="RKM91301.1"/>
    </source>
</evidence>
<dbReference type="OrthoDB" id="4320909at2"/>
<sequence length="104" mass="11052">MRSLLTPVRLLPWPGPEGRRAYIPDDNPGGFLTKLADNVEAAQLKTGADVLDLARGVLGDPKATVSEMRYAAKRLAECLADALLVAESRGGRLGSLDPDEAVLP</sequence>